<gene>
    <name evidence="1" type="ORF">ERS852497_02005</name>
</gene>
<name>A0A174KVB2_9FIRM</name>
<dbReference type="RefSeq" id="WP_055274171.1">
    <property type="nucleotide sequence ID" value="NZ_CZAJ01000019.1"/>
</dbReference>
<proteinExistence type="predicted"/>
<protein>
    <recommendedName>
        <fullName evidence="3">DUF4054 domain-containing protein</fullName>
    </recommendedName>
</protein>
<accession>A0A174KVB2</accession>
<sequence>MDAFEIIRKTMGEFADVPDDTVQTFISLAEPLISKKRFRKLYPQALAYLAAHKMKMSGLGKTIGIGTVGDTIGLSSVSEGETSVSFSNNQAGNTATDSEFGLTVYGMQYLNLRKRCIVTIVSAGVDCGG</sequence>
<dbReference type="Pfam" id="PF13262">
    <property type="entry name" value="DUF4054"/>
    <property type="match status" value="1"/>
</dbReference>
<evidence type="ECO:0008006" key="3">
    <source>
        <dbReference type="Google" id="ProtNLM"/>
    </source>
</evidence>
<dbReference type="Proteomes" id="UP000095602">
    <property type="component" value="Unassembled WGS sequence"/>
</dbReference>
<dbReference type="InterPro" id="IPR025127">
    <property type="entry name" value="DUF4054"/>
</dbReference>
<evidence type="ECO:0000313" key="1">
    <source>
        <dbReference type="EMBL" id="CUP14017.1"/>
    </source>
</evidence>
<organism evidence="1 2">
    <name type="scientific">Agathobacter rectalis</name>
    <dbReference type="NCBI Taxonomy" id="39491"/>
    <lineage>
        <taxon>Bacteria</taxon>
        <taxon>Bacillati</taxon>
        <taxon>Bacillota</taxon>
        <taxon>Clostridia</taxon>
        <taxon>Lachnospirales</taxon>
        <taxon>Lachnospiraceae</taxon>
        <taxon>Agathobacter</taxon>
    </lineage>
</organism>
<reference evidence="1 2" key="1">
    <citation type="submission" date="2015-09" db="EMBL/GenBank/DDBJ databases">
        <authorList>
            <consortium name="Pathogen Informatics"/>
        </authorList>
    </citation>
    <scope>NUCLEOTIDE SEQUENCE [LARGE SCALE GENOMIC DNA]</scope>
    <source>
        <strain evidence="1 2">2789STDY5834884</strain>
    </source>
</reference>
<evidence type="ECO:0000313" key="2">
    <source>
        <dbReference type="Proteomes" id="UP000095602"/>
    </source>
</evidence>
<dbReference type="EMBL" id="CZAJ01000019">
    <property type="protein sequence ID" value="CUP14017.1"/>
    <property type="molecule type" value="Genomic_DNA"/>
</dbReference>
<dbReference type="AlphaFoldDB" id="A0A174KVB2"/>